<keyword evidence="3" id="KW-1185">Reference proteome</keyword>
<organism evidence="2 3">
    <name type="scientific">Trifolium medium</name>
    <dbReference type="NCBI Taxonomy" id="97028"/>
    <lineage>
        <taxon>Eukaryota</taxon>
        <taxon>Viridiplantae</taxon>
        <taxon>Streptophyta</taxon>
        <taxon>Embryophyta</taxon>
        <taxon>Tracheophyta</taxon>
        <taxon>Spermatophyta</taxon>
        <taxon>Magnoliopsida</taxon>
        <taxon>eudicotyledons</taxon>
        <taxon>Gunneridae</taxon>
        <taxon>Pentapetalae</taxon>
        <taxon>rosids</taxon>
        <taxon>fabids</taxon>
        <taxon>Fabales</taxon>
        <taxon>Fabaceae</taxon>
        <taxon>Papilionoideae</taxon>
        <taxon>50 kb inversion clade</taxon>
        <taxon>NPAAA clade</taxon>
        <taxon>Hologalegina</taxon>
        <taxon>IRL clade</taxon>
        <taxon>Trifolieae</taxon>
        <taxon>Trifolium</taxon>
    </lineage>
</organism>
<protein>
    <submittedName>
        <fullName evidence="2">Uncharacterized protein</fullName>
    </submittedName>
</protein>
<evidence type="ECO:0000256" key="1">
    <source>
        <dbReference type="SAM" id="MobiDB-lite"/>
    </source>
</evidence>
<name>A0A392UEC3_9FABA</name>
<reference evidence="2 3" key="1">
    <citation type="journal article" date="2018" name="Front. Plant Sci.">
        <title>Red Clover (Trifolium pratense) and Zigzag Clover (T. medium) - A Picture of Genomic Similarities and Differences.</title>
        <authorList>
            <person name="Dluhosova J."/>
            <person name="Istvanek J."/>
            <person name="Nedelnik J."/>
            <person name="Repkova J."/>
        </authorList>
    </citation>
    <scope>NUCLEOTIDE SEQUENCE [LARGE SCALE GENOMIC DNA]</scope>
    <source>
        <strain evidence="3">cv. 10/8</strain>
        <tissue evidence="2">Leaf</tissue>
    </source>
</reference>
<sequence>KATRAWPGTTKVLAPASKVQVTPATRPKVSCKLADQD</sequence>
<dbReference type="EMBL" id="LXQA010788807">
    <property type="protein sequence ID" value="MCI71064.1"/>
    <property type="molecule type" value="Genomic_DNA"/>
</dbReference>
<accession>A0A392UEC3</accession>
<feature type="region of interest" description="Disordered" evidence="1">
    <location>
        <begin position="17"/>
        <end position="37"/>
    </location>
</feature>
<proteinExistence type="predicted"/>
<evidence type="ECO:0000313" key="3">
    <source>
        <dbReference type="Proteomes" id="UP000265520"/>
    </source>
</evidence>
<feature type="non-terminal residue" evidence="2">
    <location>
        <position position="1"/>
    </location>
</feature>
<dbReference type="Proteomes" id="UP000265520">
    <property type="component" value="Unassembled WGS sequence"/>
</dbReference>
<evidence type="ECO:0000313" key="2">
    <source>
        <dbReference type="EMBL" id="MCI71064.1"/>
    </source>
</evidence>
<comment type="caution">
    <text evidence="2">The sequence shown here is derived from an EMBL/GenBank/DDBJ whole genome shotgun (WGS) entry which is preliminary data.</text>
</comment>
<dbReference type="AlphaFoldDB" id="A0A392UEC3"/>